<organism evidence="2 3">
    <name type="scientific">Pedobacter suwonensis</name>
    <dbReference type="NCBI Taxonomy" id="332999"/>
    <lineage>
        <taxon>Bacteria</taxon>
        <taxon>Pseudomonadati</taxon>
        <taxon>Bacteroidota</taxon>
        <taxon>Sphingobacteriia</taxon>
        <taxon>Sphingobacteriales</taxon>
        <taxon>Sphingobacteriaceae</taxon>
        <taxon>Pedobacter</taxon>
    </lineage>
</organism>
<evidence type="ECO:0000313" key="2">
    <source>
        <dbReference type="EMBL" id="SFA60623.1"/>
    </source>
</evidence>
<keyword evidence="3" id="KW-1185">Reference proteome</keyword>
<feature type="transmembrane region" description="Helical" evidence="1">
    <location>
        <begin position="6"/>
        <end position="22"/>
    </location>
</feature>
<dbReference type="STRING" id="332999.SAMN04488511_13115"/>
<dbReference type="EMBL" id="FOJM01000031">
    <property type="protein sequence ID" value="SFA60623.1"/>
    <property type="molecule type" value="Genomic_DNA"/>
</dbReference>
<keyword evidence="1" id="KW-1133">Transmembrane helix</keyword>
<accession>A0A1I0U9U1</accession>
<reference evidence="3" key="1">
    <citation type="submission" date="2016-10" db="EMBL/GenBank/DDBJ databases">
        <authorList>
            <person name="Varghese N."/>
            <person name="Submissions S."/>
        </authorList>
    </citation>
    <scope>NUCLEOTIDE SEQUENCE [LARGE SCALE GENOMIC DNA]</scope>
    <source>
        <strain evidence="3">DSM 18130</strain>
    </source>
</reference>
<dbReference type="Proteomes" id="UP000198836">
    <property type="component" value="Unassembled WGS sequence"/>
</dbReference>
<keyword evidence="1" id="KW-0472">Membrane</keyword>
<evidence type="ECO:0000313" key="3">
    <source>
        <dbReference type="Proteomes" id="UP000198836"/>
    </source>
</evidence>
<proteinExistence type="predicted"/>
<keyword evidence="1" id="KW-0812">Transmembrane</keyword>
<feature type="transmembrane region" description="Helical" evidence="1">
    <location>
        <begin position="34"/>
        <end position="52"/>
    </location>
</feature>
<protein>
    <submittedName>
        <fullName evidence="2">Uncharacterized protein</fullName>
    </submittedName>
</protein>
<gene>
    <name evidence="2" type="ORF">SAMN04488511_13115</name>
</gene>
<evidence type="ECO:0000256" key="1">
    <source>
        <dbReference type="SAM" id="Phobius"/>
    </source>
</evidence>
<dbReference type="AlphaFoldDB" id="A0A1I0U9U1"/>
<name>A0A1I0U9U1_9SPHI</name>
<sequence>MLLFAVPLYFIAFFDWIVYTVLIKKNLKQNMPMFYFGCAFSLIWAVIITISYI</sequence>